<organism evidence="1">
    <name type="scientific">Rhizophora mucronata</name>
    <name type="common">Asiatic mangrove</name>
    <dbReference type="NCBI Taxonomy" id="61149"/>
    <lineage>
        <taxon>Eukaryota</taxon>
        <taxon>Viridiplantae</taxon>
        <taxon>Streptophyta</taxon>
        <taxon>Embryophyta</taxon>
        <taxon>Tracheophyta</taxon>
        <taxon>Spermatophyta</taxon>
        <taxon>Magnoliopsida</taxon>
        <taxon>eudicotyledons</taxon>
        <taxon>Gunneridae</taxon>
        <taxon>Pentapetalae</taxon>
        <taxon>rosids</taxon>
        <taxon>fabids</taxon>
        <taxon>Malpighiales</taxon>
        <taxon>Rhizophoraceae</taxon>
        <taxon>Rhizophora</taxon>
    </lineage>
</organism>
<dbReference type="EMBL" id="GGEC01000705">
    <property type="protein sequence ID" value="MBW81188.1"/>
    <property type="molecule type" value="Transcribed_RNA"/>
</dbReference>
<name>A0A2P2IIY5_RHIMU</name>
<protein>
    <submittedName>
        <fullName evidence="1">Uncharacterized protein</fullName>
    </submittedName>
</protein>
<dbReference type="AlphaFoldDB" id="A0A2P2IIY5"/>
<accession>A0A2P2IIY5</accession>
<sequence>MSFCHHLLFDRPSRCGHSLERDFLYFFGYGIKLEFPLFAFFST</sequence>
<proteinExistence type="predicted"/>
<reference evidence="1" key="1">
    <citation type="submission" date="2018-02" db="EMBL/GenBank/DDBJ databases">
        <title>Rhizophora mucronata_Transcriptome.</title>
        <authorList>
            <person name="Meera S.P."/>
            <person name="Sreeshan A."/>
            <person name="Augustine A."/>
        </authorList>
    </citation>
    <scope>NUCLEOTIDE SEQUENCE</scope>
    <source>
        <tissue evidence="1">Leaf</tissue>
    </source>
</reference>
<evidence type="ECO:0000313" key="1">
    <source>
        <dbReference type="EMBL" id="MBW81188.1"/>
    </source>
</evidence>